<dbReference type="RefSeq" id="WP_248478025.1">
    <property type="nucleotide sequence ID" value="NZ_JALPRF010000002.1"/>
</dbReference>
<feature type="transmembrane region" description="Helical" evidence="1">
    <location>
        <begin position="185"/>
        <end position="203"/>
    </location>
</feature>
<gene>
    <name evidence="2" type="ORF">M0L20_16560</name>
</gene>
<proteinExistence type="predicted"/>
<feature type="transmembrane region" description="Helical" evidence="1">
    <location>
        <begin position="42"/>
        <end position="60"/>
    </location>
</feature>
<keyword evidence="3" id="KW-1185">Reference proteome</keyword>
<reference evidence="2 3" key="1">
    <citation type="submission" date="2022-04" db="EMBL/GenBank/DDBJ databases">
        <title>Spirosoma sp. strain RP8 genome sequencing and assembly.</title>
        <authorList>
            <person name="Jung Y."/>
        </authorList>
    </citation>
    <scope>NUCLEOTIDE SEQUENCE [LARGE SCALE GENOMIC DNA]</scope>
    <source>
        <strain evidence="2 3">RP8</strain>
    </source>
</reference>
<feature type="transmembrane region" description="Helical" evidence="1">
    <location>
        <begin position="6"/>
        <end position="30"/>
    </location>
</feature>
<dbReference type="EMBL" id="JALPRF010000002">
    <property type="protein sequence ID" value="MCK8493482.1"/>
    <property type="molecule type" value="Genomic_DNA"/>
</dbReference>
<feature type="transmembrane region" description="Helical" evidence="1">
    <location>
        <begin position="94"/>
        <end position="113"/>
    </location>
</feature>
<organism evidence="2 3">
    <name type="scientific">Spirosoma liriopis</name>
    <dbReference type="NCBI Taxonomy" id="2937440"/>
    <lineage>
        <taxon>Bacteria</taxon>
        <taxon>Pseudomonadati</taxon>
        <taxon>Bacteroidota</taxon>
        <taxon>Cytophagia</taxon>
        <taxon>Cytophagales</taxon>
        <taxon>Cytophagaceae</taxon>
        <taxon>Spirosoma</taxon>
    </lineage>
</organism>
<accession>A0ABT0HMX0</accession>
<name>A0ABT0HMX0_9BACT</name>
<evidence type="ECO:0000256" key="1">
    <source>
        <dbReference type="SAM" id="Phobius"/>
    </source>
</evidence>
<evidence type="ECO:0000313" key="3">
    <source>
        <dbReference type="Proteomes" id="UP001202180"/>
    </source>
</evidence>
<protein>
    <recommendedName>
        <fullName evidence="4">DUF2306 domain-containing protein</fullName>
    </recommendedName>
</protein>
<evidence type="ECO:0008006" key="4">
    <source>
        <dbReference type="Google" id="ProtNLM"/>
    </source>
</evidence>
<feature type="transmembrane region" description="Helical" evidence="1">
    <location>
        <begin position="66"/>
        <end position="82"/>
    </location>
</feature>
<evidence type="ECO:0000313" key="2">
    <source>
        <dbReference type="EMBL" id="MCK8493482.1"/>
    </source>
</evidence>
<comment type="caution">
    <text evidence="2">The sequence shown here is derived from an EMBL/GenBank/DDBJ whole genome shotgun (WGS) entry which is preliminary data.</text>
</comment>
<sequence>MQTLHTVNIVVHIIFGILGLLIGLIALFYQNRSPQHVRYGRWFLYVLAVVVATAFVGVLFFRSSSFLVILTLLSGYVGYSGYRVVRLRERRASWLDALLAVVVLIAGGLYVRSMQLSGGNWSPTVIYPTLLALVLVAGYDLIKYIWLFQRLKKGWLYEHIYKLVSAYSGLASAFGGAVLSDFKPYSQILPSAIGFALIVYFIWKRARVRSNPAYPVI</sequence>
<keyword evidence="1" id="KW-0472">Membrane</keyword>
<feature type="transmembrane region" description="Helical" evidence="1">
    <location>
        <begin position="125"/>
        <end position="148"/>
    </location>
</feature>
<feature type="transmembrane region" description="Helical" evidence="1">
    <location>
        <begin position="160"/>
        <end position="179"/>
    </location>
</feature>
<keyword evidence="1" id="KW-0812">Transmembrane</keyword>
<keyword evidence="1" id="KW-1133">Transmembrane helix</keyword>
<dbReference type="Proteomes" id="UP001202180">
    <property type="component" value="Unassembled WGS sequence"/>
</dbReference>